<name>A0AAW7YY91_9ALTE</name>
<dbReference type="RefSeq" id="WP_061997646.1">
    <property type="nucleotide sequence ID" value="NZ_JAUOQI010000001.1"/>
</dbReference>
<gene>
    <name evidence="4" type="ORF">Q4527_02350</name>
</gene>
<feature type="chain" id="PRO_5043353274" evidence="2">
    <location>
        <begin position="25"/>
        <end position="321"/>
    </location>
</feature>
<dbReference type="GO" id="GO:0016787">
    <property type="term" value="F:hydrolase activity"/>
    <property type="evidence" value="ECO:0007669"/>
    <property type="project" value="UniProtKB-KW"/>
</dbReference>
<proteinExistence type="predicted"/>
<evidence type="ECO:0000313" key="4">
    <source>
        <dbReference type="EMBL" id="MDO6576209.1"/>
    </source>
</evidence>
<feature type="domain" description="AB hydrolase-1" evidence="3">
    <location>
        <begin position="65"/>
        <end position="175"/>
    </location>
</feature>
<keyword evidence="2" id="KW-0732">Signal</keyword>
<evidence type="ECO:0000313" key="5">
    <source>
        <dbReference type="Proteomes" id="UP001170717"/>
    </source>
</evidence>
<dbReference type="Pfam" id="PF00561">
    <property type="entry name" value="Abhydrolase_1"/>
    <property type="match status" value="1"/>
</dbReference>
<dbReference type="SUPFAM" id="SSF53474">
    <property type="entry name" value="alpha/beta-Hydrolases"/>
    <property type="match status" value="1"/>
</dbReference>
<organism evidence="4 5">
    <name type="scientific">Alteromonas stellipolaris</name>
    <dbReference type="NCBI Taxonomy" id="233316"/>
    <lineage>
        <taxon>Bacteria</taxon>
        <taxon>Pseudomonadati</taxon>
        <taxon>Pseudomonadota</taxon>
        <taxon>Gammaproteobacteria</taxon>
        <taxon>Alteromonadales</taxon>
        <taxon>Alteromonadaceae</taxon>
        <taxon>Alteromonas/Salinimonas group</taxon>
        <taxon>Alteromonas</taxon>
    </lineage>
</organism>
<dbReference type="InterPro" id="IPR029058">
    <property type="entry name" value="AB_hydrolase_fold"/>
</dbReference>
<dbReference type="EMBL" id="JAUOQI010000001">
    <property type="protein sequence ID" value="MDO6576209.1"/>
    <property type="molecule type" value="Genomic_DNA"/>
</dbReference>
<dbReference type="PANTHER" id="PTHR46118">
    <property type="entry name" value="PROTEIN ABHD11"/>
    <property type="match status" value="1"/>
</dbReference>
<sequence length="321" mass="35105">MKILNVTTLFCAALLAVNSLKIYADEQAVATQPVTVYEQTTPLTSATTNNILNAEHSNKAKELNVLFIPGLMSNASVWSDLSQGLSNHYEHEYRSHFAQVAGFANNKVYPNNRLSKITAGLVSYIEDNNLNNVIAIGHSMGGHLAYQLALALPDRVSKVVSVDGLPFITPIFTRSNQVTAAQANPYANKLKSQYANTDSAQLTAYTRKGVSIQAASELHQTKVLSMASGSHPETVGQLMADLMTSDLRSAIATSNTPILFLGASGGFNSDDNKEMVARLYKEQFAEARQANVIMNTQSRHFIMFDDLPWLLQQTTQFIGKE</sequence>
<accession>A0AAW7YY91</accession>
<dbReference type="Proteomes" id="UP001170717">
    <property type="component" value="Unassembled WGS sequence"/>
</dbReference>
<comment type="caution">
    <text evidence="4">The sequence shown here is derived from an EMBL/GenBank/DDBJ whole genome shotgun (WGS) entry which is preliminary data.</text>
</comment>
<evidence type="ECO:0000256" key="1">
    <source>
        <dbReference type="ARBA" id="ARBA00022801"/>
    </source>
</evidence>
<dbReference type="PANTHER" id="PTHR46118:SF4">
    <property type="entry name" value="PROTEIN ABHD11"/>
    <property type="match status" value="1"/>
</dbReference>
<reference evidence="4" key="1">
    <citation type="submission" date="2023-07" db="EMBL/GenBank/DDBJ databases">
        <title>Genome content predicts the carbon catabolic preferences of heterotrophic bacteria.</title>
        <authorList>
            <person name="Gralka M."/>
        </authorList>
    </citation>
    <scope>NUCLEOTIDE SEQUENCE</scope>
    <source>
        <strain evidence="4">F2M12</strain>
    </source>
</reference>
<dbReference type="AlphaFoldDB" id="A0AAW7YY91"/>
<protein>
    <submittedName>
        <fullName evidence="4">Alpha/beta hydrolase</fullName>
    </submittedName>
</protein>
<feature type="signal peptide" evidence="2">
    <location>
        <begin position="1"/>
        <end position="24"/>
    </location>
</feature>
<dbReference type="Gene3D" id="3.40.50.1820">
    <property type="entry name" value="alpha/beta hydrolase"/>
    <property type="match status" value="1"/>
</dbReference>
<dbReference type="InterPro" id="IPR000073">
    <property type="entry name" value="AB_hydrolase_1"/>
</dbReference>
<evidence type="ECO:0000259" key="3">
    <source>
        <dbReference type="Pfam" id="PF00561"/>
    </source>
</evidence>
<evidence type="ECO:0000256" key="2">
    <source>
        <dbReference type="SAM" id="SignalP"/>
    </source>
</evidence>
<keyword evidence="1 4" id="KW-0378">Hydrolase</keyword>